<keyword evidence="3" id="KW-1185">Reference proteome</keyword>
<gene>
    <name evidence="2" type="ORF">GCM10023196_053530</name>
</gene>
<evidence type="ECO:0000256" key="1">
    <source>
        <dbReference type="SAM" id="MobiDB-lite"/>
    </source>
</evidence>
<feature type="compositionally biased region" description="Basic and acidic residues" evidence="1">
    <location>
        <begin position="22"/>
        <end position="34"/>
    </location>
</feature>
<comment type="caution">
    <text evidence="2">The sequence shown here is derived from an EMBL/GenBank/DDBJ whole genome shotgun (WGS) entry which is preliminary data.</text>
</comment>
<feature type="compositionally biased region" description="Pro residues" evidence="1">
    <location>
        <begin position="97"/>
        <end position="116"/>
    </location>
</feature>
<protein>
    <submittedName>
        <fullName evidence="2">Uncharacterized protein</fullName>
    </submittedName>
</protein>
<name>A0ABP8UFV0_9ACTN</name>
<feature type="region of interest" description="Disordered" evidence="1">
    <location>
        <begin position="18"/>
        <end position="60"/>
    </location>
</feature>
<dbReference type="Proteomes" id="UP001501442">
    <property type="component" value="Unassembled WGS sequence"/>
</dbReference>
<feature type="region of interest" description="Disordered" evidence="1">
    <location>
        <begin position="89"/>
        <end position="129"/>
    </location>
</feature>
<evidence type="ECO:0000313" key="3">
    <source>
        <dbReference type="Proteomes" id="UP001501442"/>
    </source>
</evidence>
<proteinExistence type="predicted"/>
<evidence type="ECO:0000313" key="2">
    <source>
        <dbReference type="EMBL" id="GAA4629983.1"/>
    </source>
</evidence>
<sequence>MINQSFRTNKIILRRHSRTLIKRSDAKPTRERRLSNPRGVPSSRPSRVAQSVRRRGLRRASYGGAHSVIAGSSKPCPFAPARLRAPALTASRAVGRPGPPSLTVPPTRPAPAPPEPIRQHPAVTGQHTR</sequence>
<dbReference type="EMBL" id="BAABHK010000007">
    <property type="protein sequence ID" value="GAA4629983.1"/>
    <property type="molecule type" value="Genomic_DNA"/>
</dbReference>
<accession>A0ABP8UFV0</accession>
<reference evidence="3" key="1">
    <citation type="journal article" date="2019" name="Int. J. Syst. Evol. Microbiol.">
        <title>The Global Catalogue of Microorganisms (GCM) 10K type strain sequencing project: providing services to taxonomists for standard genome sequencing and annotation.</title>
        <authorList>
            <consortium name="The Broad Institute Genomics Platform"/>
            <consortium name="The Broad Institute Genome Sequencing Center for Infectious Disease"/>
            <person name="Wu L."/>
            <person name="Ma J."/>
        </authorList>
    </citation>
    <scope>NUCLEOTIDE SEQUENCE [LARGE SCALE GENOMIC DNA]</scope>
    <source>
        <strain evidence="3">JCM 17939</strain>
    </source>
</reference>
<organism evidence="2 3">
    <name type="scientific">Actinoallomurus vinaceus</name>
    <dbReference type="NCBI Taxonomy" id="1080074"/>
    <lineage>
        <taxon>Bacteria</taxon>
        <taxon>Bacillati</taxon>
        <taxon>Actinomycetota</taxon>
        <taxon>Actinomycetes</taxon>
        <taxon>Streptosporangiales</taxon>
        <taxon>Thermomonosporaceae</taxon>
        <taxon>Actinoallomurus</taxon>
    </lineage>
</organism>